<gene>
    <name evidence="2" type="ORF">H9652_04350</name>
</gene>
<keyword evidence="1" id="KW-0732">Signal</keyword>
<evidence type="ECO:0008006" key="4">
    <source>
        <dbReference type="Google" id="ProtNLM"/>
    </source>
</evidence>
<sequence length="553" mass="55727">MNSRKVRFVLVATSLALTTSLLAACGGGDVSGEGSENPTQDLRAAAVDKIAPVLVLTSTDPAELALTASQSFFERAPVVVLADADDETAQGAAAAAALDLHAPVLLTGGAIADSGLAKEVERLGAVTAVVVTPDRAPNVDAAGVVTAGAAAVPVLSSEDLEQEARKSVEAIDPALDAVTLDAGALVATADGGSEIDENDLAEVRDQLPETASPRLLTEVLALVDEAPGQTAALATAQAAGVVPLAVAGGDPRATSASVQAMAKAKALAVVGIGESFGTVDDLTARVRAAETGVELVGGGQLVSEGKRFVVLPSTTVPSTPAKVAEMVEKAASRAEPYVEVATVAGDETVTVPTVELVVTEASGAAGKDGNYSTELAVEAVRPAVQAALDAGQQVLLEIQPGRASFVDQVERYADLLALPGVGVSLDLDARRAGGAVKKDGEVPAEEINEVVSYLAGFVEAKTLPQKLLVVHASTPRSVTNLGALATTDDSVVVVVHSDVAGSYSARSKAWDALTAGAPAALRWGRTDLAGEVTPERAATTEPVAPAPLVVVVE</sequence>
<name>A0ABR8RPC8_9CELL</name>
<reference evidence="2 3" key="1">
    <citation type="submission" date="2020-08" db="EMBL/GenBank/DDBJ databases">
        <title>A Genomic Blueprint of the Chicken Gut Microbiome.</title>
        <authorList>
            <person name="Gilroy R."/>
            <person name="Ravi A."/>
            <person name="Getino M."/>
            <person name="Pursley I."/>
            <person name="Horton D.L."/>
            <person name="Alikhan N.-F."/>
            <person name="Baker D."/>
            <person name="Gharbi K."/>
            <person name="Hall N."/>
            <person name="Watson M."/>
            <person name="Adriaenssens E.M."/>
            <person name="Foster-Nyarko E."/>
            <person name="Jarju S."/>
            <person name="Secka A."/>
            <person name="Antonio M."/>
            <person name="Oren A."/>
            <person name="Chaudhuri R."/>
            <person name="La Ragione R.M."/>
            <person name="Hildebrand F."/>
            <person name="Pallen M.J."/>
        </authorList>
    </citation>
    <scope>NUCLEOTIDE SEQUENCE [LARGE SCALE GENOMIC DNA]</scope>
    <source>
        <strain evidence="2 3">Sa4CUA1</strain>
    </source>
</reference>
<feature type="signal peptide" evidence="1">
    <location>
        <begin position="1"/>
        <end position="23"/>
    </location>
</feature>
<comment type="caution">
    <text evidence="2">The sequence shown here is derived from an EMBL/GenBank/DDBJ whole genome shotgun (WGS) entry which is preliminary data.</text>
</comment>
<accession>A0ABR8RPC8</accession>
<proteinExistence type="predicted"/>
<evidence type="ECO:0000313" key="3">
    <source>
        <dbReference type="Proteomes" id="UP000641803"/>
    </source>
</evidence>
<protein>
    <recommendedName>
        <fullName evidence="4">Cell wall-binding repeat-containing protein</fullName>
    </recommendedName>
</protein>
<organism evidence="2 3">
    <name type="scientific">Oerskovia rustica</name>
    <dbReference type="NCBI Taxonomy" id="2762237"/>
    <lineage>
        <taxon>Bacteria</taxon>
        <taxon>Bacillati</taxon>
        <taxon>Actinomycetota</taxon>
        <taxon>Actinomycetes</taxon>
        <taxon>Micrococcales</taxon>
        <taxon>Cellulomonadaceae</taxon>
        <taxon>Oerskovia</taxon>
    </lineage>
</organism>
<evidence type="ECO:0000313" key="2">
    <source>
        <dbReference type="EMBL" id="MBD7949640.1"/>
    </source>
</evidence>
<feature type="chain" id="PRO_5045164973" description="Cell wall-binding repeat-containing protein" evidence="1">
    <location>
        <begin position="24"/>
        <end position="553"/>
    </location>
</feature>
<keyword evidence="3" id="KW-1185">Reference proteome</keyword>
<dbReference type="Proteomes" id="UP000641803">
    <property type="component" value="Unassembled WGS sequence"/>
</dbReference>
<dbReference type="RefSeq" id="WP_191795044.1">
    <property type="nucleotide sequence ID" value="NZ_JACSQQ010000005.1"/>
</dbReference>
<dbReference type="PROSITE" id="PS51257">
    <property type="entry name" value="PROKAR_LIPOPROTEIN"/>
    <property type="match status" value="1"/>
</dbReference>
<dbReference type="EMBL" id="JACSQQ010000005">
    <property type="protein sequence ID" value="MBD7949640.1"/>
    <property type="molecule type" value="Genomic_DNA"/>
</dbReference>
<evidence type="ECO:0000256" key="1">
    <source>
        <dbReference type="SAM" id="SignalP"/>
    </source>
</evidence>